<sequence>MPSFLYYLLFLGFAASQATSLVGPEEPVEPTQPEYLFFLDPQNKRLSGKIGAGIIMFLGLLLIGMSKKLYRGTRMLSGFFATMFIVMLVSYGVKAPLEGDTKRAWAYFGISIGVGVISAVVSNVDDRIGGLYNGLLFGILFGPYFVMWAGASLFDRSWVLILMKTIPAVVCAVIGSSLPRECFIVFPSFSGAFIFCTGLDFFINTGFTTNVMQYLLRYPEFVKKTARLYAMTAGMTVLFLLGVAYHFIMFRKSQSRFGDDFIGKSLFKKRDSKISYDDY</sequence>
<evidence type="ECO:0000256" key="3">
    <source>
        <dbReference type="ARBA" id="ARBA00022692"/>
    </source>
</evidence>
<reference evidence="10 11" key="1">
    <citation type="journal article" date="2018" name="MBio">
        <title>Comparative Genomics Reveals the Core Gene Toolbox for the Fungus-Insect Symbiosis.</title>
        <authorList>
            <person name="Wang Y."/>
            <person name="Stata M."/>
            <person name="Wang W."/>
            <person name="Stajich J.E."/>
            <person name="White M.M."/>
            <person name="Moncalvo J.M."/>
        </authorList>
    </citation>
    <scope>NUCLEOTIDE SEQUENCE [LARGE SCALE GENOMIC DNA]</scope>
    <source>
        <strain evidence="10 11">SC-DP-2</strain>
    </source>
</reference>
<comment type="similarity">
    <text evidence="2">Belongs to the TMEM198 family.</text>
</comment>
<feature type="transmembrane region" description="Helical" evidence="7">
    <location>
        <begin position="157"/>
        <end position="175"/>
    </location>
</feature>
<evidence type="ECO:0000256" key="2">
    <source>
        <dbReference type="ARBA" id="ARBA00006244"/>
    </source>
</evidence>
<keyword evidence="8" id="KW-0732">Signal</keyword>
<evidence type="ECO:0000256" key="5">
    <source>
        <dbReference type="ARBA" id="ARBA00023136"/>
    </source>
</evidence>
<feature type="transmembrane region" description="Helical" evidence="7">
    <location>
        <begin position="46"/>
        <end position="63"/>
    </location>
</feature>
<dbReference type="Proteomes" id="UP000245609">
    <property type="component" value="Unassembled WGS sequence"/>
</dbReference>
<keyword evidence="11" id="KW-1185">Reference proteome</keyword>
<evidence type="ECO:0000313" key="10">
    <source>
        <dbReference type="EMBL" id="PVV05473.1"/>
    </source>
</evidence>
<keyword evidence="3 7" id="KW-0812">Transmembrane</keyword>
<keyword evidence="5 7" id="KW-0472">Membrane</keyword>
<evidence type="ECO:0000256" key="4">
    <source>
        <dbReference type="ARBA" id="ARBA00022989"/>
    </source>
</evidence>
<dbReference type="PANTHER" id="PTHR31247:SF5">
    <property type="entry name" value="DUF4203 DOMAIN-CONTAINING PROTEIN"/>
    <property type="match status" value="1"/>
</dbReference>
<feature type="transmembrane region" description="Helical" evidence="7">
    <location>
        <begin position="75"/>
        <end position="93"/>
    </location>
</feature>
<evidence type="ECO:0000256" key="7">
    <source>
        <dbReference type="SAM" id="Phobius"/>
    </source>
</evidence>
<evidence type="ECO:0000313" key="11">
    <source>
        <dbReference type="Proteomes" id="UP000245609"/>
    </source>
</evidence>
<comment type="caution">
    <text evidence="10">The sequence shown here is derived from an EMBL/GenBank/DDBJ whole genome shotgun (WGS) entry which is preliminary data.</text>
</comment>
<accession>A0A2T9ZLJ9</accession>
<dbReference type="InterPro" id="IPR040236">
    <property type="entry name" value="TMEM198"/>
</dbReference>
<dbReference type="GO" id="GO:0005886">
    <property type="term" value="C:plasma membrane"/>
    <property type="evidence" value="ECO:0007669"/>
    <property type="project" value="TreeGrafter"/>
</dbReference>
<proteinExistence type="inferred from homology"/>
<feature type="chain" id="PRO_5015762571" description="Transmembrane protein 198" evidence="8">
    <location>
        <begin position="21"/>
        <end position="279"/>
    </location>
</feature>
<dbReference type="PANTHER" id="PTHR31247">
    <property type="entry name" value="TRANSMEMBRANE PROTEIN 198 FAMILY MEMBER"/>
    <property type="match status" value="1"/>
</dbReference>
<protein>
    <recommendedName>
        <fullName evidence="6">Transmembrane protein 198</fullName>
    </recommendedName>
</protein>
<feature type="transmembrane region" description="Helical" evidence="7">
    <location>
        <begin position="131"/>
        <end position="151"/>
    </location>
</feature>
<keyword evidence="4 7" id="KW-1133">Transmembrane helix</keyword>
<evidence type="ECO:0000259" key="9">
    <source>
        <dbReference type="Pfam" id="PF13886"/>
    </source>
</evidence>
<comment type="subcellular location">
    <subcellularLocation>
        <location evidence="1">Membrane</location>
        <topology evidence="1">Multi-pass membrane protein</topology>
    </subcellularLocation>
</comment>
<dbReference type="EMBL" id="MBFS01000001">
    <property type="protein sequence ID" value="PVV05473.1"/>
    <property type="molecule type" value="Genomic_DNA"/>
</dbReference>
<feature type="transmembrane region" description="Helical" evidence="7">
    <location>
        <begin position="105"/>
        <end position="124"/>
    </location>
</feature>
<dbReference type="Pfam" id="PF13886">
    <property type="entry name" value="TM7S3_TM198"/>
    <property type="match status" value="1"/>
</dbReference>
<feature type="domain" description="TM7S3/TM198-like" evidence="9">
    <location>
        <begin position="54"/>
        <end position="245"/>
    </location>
</feature>
<organism evidence="10 11">
    <name type="scientific">Smittium megazygosporum</name>
    <dbReference type="NCBI Taxonomy" id="133381"/>
    <lineage>
        <taxon>Eukaryota</taxon>
        <taxon>Fungi</taxon>
        <taxon>Fungi incertae sedis</taxon>
        <taxon>Zoopagomycota</taxon>
        <taxon>Kickxellomycotina</taxon>
        <taxon>Harpellomycetes</taxon>
        <taxon>Harpellales</taxon>
        <taxon>Legeriomycetaceae</taxon>
        <taxon>Smittium</taxon>
    </lineage>
</organism>
<dbReference type="InterPro" id="IPR025256">
    <property type="entry name" value="TM7S3/TM198-like_dom"/>
</dbReference>
<feature type="signal peptide" evidence="8">
    <location>
        <begin position="1"/>
        <end position="20"/>
    </location>
</feature>
<evidence type="ECO:0000256" key="1">
    <source>
        <dbReference type="ARBA" id="ARBA00004141"/>
    </source>
</evidence>
<gene>
    <name evidence="10" type="ORF">BB560_000008</name>
</gene>
<evidence type="ECO:0000256" key="6">
    <source>
        <dbReference type="ARBA" id="ARBA00049737"/>
    </source>
</evidence>
<evidence type="ECO:0000256" key="8">
    <source>
        <dbReference type="SAM" id="SignalP"/>
    </source>
</evidence>
<dbReference type="AlphaFoldDB" id="A0A2T9ZLJ9"/>
<name>A0A2T9ZLJ9_9FUNG</name>
<feature type="transmembrane region" description="Helical" evidence="7">
    <location>
        <begin position="182"/>
        <end position="207"/>
    </location>
</feature>
<feature type="transmembrane region" description="Helical" evidence="7">
    <location>
        <begin position="227"/>
        <end position="248"/>
    </location>
</feature>